<evidence type="ECO:0000256" key="3">
    <source>
        <dbReference type="ARBA" id="ARBA00023004"/>
    </source>
</evidence>
<dbReference type="Gene3D" id="3.40.5.90">
    <property type="entry name" value="CDGSH iron-sulfur domain, mitoNEET-type"/>
    <property type="match status" value="1"/>
</dbReference>
<evidence type="ECO:0000259" key="5">
    <source>
        <dbReference type="Pfam" id="PF09360"/>
    </source>
</evidence>
<accession>A0A2Z4GD57</accession>
<reference evidence="6 7" key="1">
    <citation type="submission" date="2018-05" db="EMBL/GenBank/DDBJ databases">
        <title>Complete genome sequence of Arcticibacterium luteifluviistationis SM1504T, a cytophagaceae bacterium isolated from Arctic surface seawater.</title>
        <authorList>
            <person name="Li Y."/>
            <person name="Qin Q.-L."/>
        </authorList>
    </citation>
    <scope>NUCLEOTIDE SEQUENCE [LARGE SCALE GENOMIC DNA]</scope>
    <source>
        <strain evidence="6 7">SM1504</strain>
    </source>
</reference>
<keyword evidence="2" id="KW-0479">Metal-binding</keyword>
<dbReference type="EMBL" id="CP029480">
    <property type="protein sequence ID" value="AWV98843.1"/>
    <property type="molecule type" value="Genomic_DNA"/>
</dbReference>
<dbReference type="OrthoDB" id="9800162at2"/>
<sequence length="53" mass="6076">MAWLQFNSDKQSATRTSRIENYTQRIMNGIGINDCVCGHTKRKPTCDGSHKYL</sequence>
<dbReference type="AlphaFoldDB" id="A0A2Z4GD57"/>
<organism evidence="6 7">
    <name type="scientific">Arcticibacterium luteifluviistationis</name>
    <dbReference type="NCBI Taxonomy" id="1784714"/>
    <lineage>
        <taxon>Bacteria</taxon>
        <taxon>Pseudomonadati</taxon>
        <taxon>Bacteroidota</taxon>
        <taxon>Cytophagia</taxon>
        <taxon>Cytophagales</taxon>
        <taxon>Leadbetterellaceae</taxon>
        <taxon>Arcticibacterium</taxon>
    </lineage>
</organism>
<keyword evidence="3" id="KW-0408">Iron</keyword>
<evidence type="ECO:0000313" key="7">
    <source>
        <dbReference type="Proteomes" id="UP000249873"/>
    </source>
</evidence>
<name>A0A2Z4GD57_9BACT</name>
<dbReference type="RefSeq" id="WP_111372036.1">
    <property type="nucleotide sequence ID" value="NZ_CP029480.1"/>
</dbReference>
<dbReference type="InterPro" id="IPR042216">
    <property type="entry name" value="MitoNEET_CISD"/>
</dbReference>
<dbReference type="Proteomes" id="UP000249873">
    <property type="component" value="Chromosome"/>
</dbReference>
<protein>
    <recommendedName>
        <fullName evidence="5">Iron-binding zinc finger CDGSH type domain-containing protein</fullName>
    </recommendedName>
</protein>
<proteinExistence type="predicted"/>
<keyword evidence="7" id="KW-1185">Reference proteome</keyword>
<feature type="domain" description="Iron-binding zinc finger CDGSH type" evidence="5">
    <location>
        <begin position="32"/>
        <end position="51"/>
    </location>
</feature>
<gene>
    <name evidence="6" type="ORF">DJ013_11945</name>
</gene>
<evidence type="ECO:0000256" key="1">
    <source>
        <dbReference type="ARBA" id="ARBA00022714"/>
    </source>
</evidence>
<dbReference type="GO" id="GO:0005737">
    <property type="term" value="C:cytoplasm"/>
    <property type="evidence" value="ECO:0007669"/>
    <property type="project" value="UniProtKB-ARBA"/>
</dbReference>
<dbReference type="GO" id="GO:0051537">
    <property type="term" value="F:2 iron, 2 sulfur cluster binding"/>
    <property type="evidence" value="ECO:0007669"/>
    <property type="project" value="UniProtKB-KW"/>
</dbReference>
<keyword evidence="4" id="KW-0411">Iron-sulfur</keyword>
<keyword evidence="1" id="KW-0001">2Fe-2S</keyword>
<evidence type="ECO:0000313" key="6">
    <source>
        <dbReference type="EMBL" id="AWV98843.1"/>
    </source>
</evidence>
<evidence type="ECO:0000256" key="2">
    <source>
        <dbReference type="ARBA" id="ARBA00022723"/>
    </source>
</evidence>
<dbReference type="GO" id="GO:0046872">
    <property type="term" value="F:metal ion binding"/>
    <property type="evidence" value="ECO:0007669"/>
    <property type="project" value="UniProtKB-KW"/>
</dbReference>
<dbReference type="InterPro" id="IPR018967">
    <property type="entry name" value="FeS-contain_CDGSH-typ"/>
</dbReference>
<evidence type="ECO:0000256" key="4">
    <source>
        <dbReference type="ARBA" id="ARBA00023014"/>
    </source>
</evidence>
<dbReference type="Pfam" id="PF09360">
    <property type="entry name" value="zf-CDGSH"/>
    <property type="match status" value="1"/>
</dbReference>
<dbReference type="KEGG" id="als:DJ013_11945"/>